<dbReference type="GO" id="GO:0003677">
    <property type="term" value="F:DNA binding"/>
    <property type="evidence" value="ECO:0007669"/>
    <property type="project" value="UniProtKB-KW"/>
</dbReference>
<evidence type="ECO:0000256" key="1">
    <source>
        <dbReference type="PROSITE-ProRule" id="PRU00169"/>
    </source>
</evidence>
<reference evidence="4" key="1">
    <citation type="submission" date="2022-10" db="EMBL/GenBank/DDBJ databases">
        <title>Flavobacterium sp. nov., a bacterium isolated from lake sediment.</title>
        <authorList>
            <person name="Qu J.-H."/>
        </authorList>
    </citation>
    <scope>NUCLEOTIDE SEQUENCE</scope>
    <source>
        <strain evidence="4">TH16-21</strain>
    </source>
</reference>
<keyword evidence="1" id="KW-0597">Phosphoprotein</keyword>
<dbReference type="EMBL" id="JAPCIO010000006">
    <property type="protein sequence ID" value="MCW1148619.1"/>
    <property type="molecule type" value="Genomic_DNA"/>
</dbReference>
<dbReference type="SMART" id="SM00448">
    <property type="entry name" value="REC"/>
    <property type="match status" value="1"/>
</dbReference>
<organism evidence="4 5">
    <name type="scientific">Flavobacterium lacisediminis</name>
    <dbReference type="NCBI Taxonomy" id="2989705"/>
    <lineage>
        <taxon>Bacteria</taxon>
        <taxon>Pseudomonadati</taxon>
        <taxon>Bacteroidota</taxon>
        <taxon>Flavobacteriia</taxon>
        <taxon>Flavobacteriales</taxon>
        <taxon>Flavobacteriaceae</taxon>
        <taxon>Flavobacterium</taxon>
    </lineage>
</organism>
<dbReference type="PANTHER" id="PTHR37299">
    <property type="entry name" value="TRANSCRIPTIONAL REGULATOR-RELATED"/>
    <property type="match status" value="1"/>
</dbReference>
<evidence type="ECO:0000259" key="2">
    <source>
        <dbReference type="PROSITE" id="PS50110"/>
    </source>
</evidence>
<dbReference type="InterPro" id="IPR011006">
    <property type="entry name" value="CheY-like_superfamily"/>
</dbReference>
<keyword evidence="5" id="KW-1185">Reference proteome</keyword>
<dbReference type="Gene3D" id="2.40.50.1020">
    <property type="entry name" value="LytTr DNA-binding domain"/>
    <property type="match status" value="1"/>
</dbReference>
<feature type="domain" description="HTH LytTR-type" evidence="3">
    <location>
        <begin position="146"/>
        <end position="249"/>
    </location>
</feature>
<dbReference type="InterPro" id="IPR007492">
    <property type="entry name" value="LytTR_DNA-bd_dom"/>
</dbReference>
<dbReference type="Proteomes" id="UP001165677">
    <property type="component" value="Unassembled WGS sequence"/>
</dbReference>
<dbReference type="PROSITE" id="PS50930">
    <property type="entry name" value="HTH_LYTTR"/>
    <property type="match status" value="1"/>
</dbReference>
<dbReference type="Gene3D" id="3.40.50.2300">
    <property type="match status" value="1"/>
</dbReference>
<dbReference type="InterPro" id="IPR001789">
    <property type="entry name" value="Sig_transdc_resp-reg_receiver"/>
</dbReference>
<feature type="modified residue" description="4-aspartylphosphate" evidence="1">
    <location>
        <position position="57"/>
    </location>
</feature>
<dbReference type="SMART" id="SM00850">
    <property type="entry name" value="LytTR"/>
    <property type="match status" value="1"/>
</dbReference>
<dbReference type="Pfam" id="PF04397">
    <property type="entry name" value="LytTR"/>
    <property type="match status" value="1"/>
</dbReference>
<evidence type="ECO:0000259" key="3">
    <source>
        <dbReference type="PROSITE" id="PS50930"/>
    </source>
</evidence>
<keyword evidence="4" id="KW-0238">DNA-binding</keyword>
<evidence type="ECO:0000313" key="5">
    <source>
        <dbReference type="Proteomes" id="UP001165677"/>
    </source>
</evidence>
<sequence length="251" mass="29187">MKTYSAIIIDDEINNLVLLKHFIKKFCLTIEIVGEADSVSSGIDIINARKPKILFLDIKLNDSDVYEILDEIDFTEYEIVFVTAYDEFALKAFKYNAVDYVLKPVLIEDLVLAVNKCITRIEEKERFENHLEDGYKKETLTNSKYISVASMDKVDIIKKDDLVFCKSDGRYTTFFMKNKEEIVACKNIGEYESILVDDNFFRIHHSYIINLDHVVNINKKSGYYCEMINGALLPIAKRRQDSLNRFLKIKD</sequence>
<gene>
    <name evidence="4" type="ORF">OJ995_10335</name>
</gene>
<dbReference type="PROSITE" id="PS50110">
    <property type="entry name" value="RESPONSE_REGULATORY"/>
    <property type="match status" value="1"/>
</dbReference>
<dbReference type="RefSeq" id="WP_264369342.1">
    <property type="nucleotide sequence ID" value="NZ_JAPCIO010000006.1"/>
</dbReference>
<dbReference type="Pfam" id="PF00072">
    <property type="entry name" value="Response_reg"/>
    <property type="match status" value="1"/>
</dbReference>
<comment type="caution">
    <text evidence="4">The sequence shown here is derived from an EMBL/GenBank/DDBJ whole genome shotgun (WGS) entry which is preliminary data.</text>
</comment>
<name>A0ABT3EKF7_9FLAO</name>
<accession>A0ABT3EKF7</accession>
<dbReference type="PANTHER" id="PTHR37299:SF1">
    <property type="entry name" value="STAGE 0 SPORULATION PROTEIN A HOMOLOG"/>
    <property type="match status" value="1"/>
</dbReference>
<proteinExistence type="predicted"/>
<feature type="domain" description="Response regulatory" evidence="2">
    <location>
        <begin position="5"/>
        <end position="118"/>
    </location>
</feature>
<evidence type="ECO:0000313" key="4">
    <source>
        <dbReference type="EMBL" id="MCW1148619.1"/>
    </source>
</evidence>
<dbReference type="SUPFAM" id="SSF52172">
    <property type="entry name" value="CheY-like"/>
    <property type="match status" value="1"/>
</dbReference>
<dbReference type="InterPro" id="IPR046947">
    <property type="entry name" value="LytR-like"/>
</dbReference>
<protein>
    <submittedName>
        <fullName evidence="4">LytTR family DNA-binding domain-containing protein</fullName>
    </submittedName>
</protein>